<feature type="compositionally biased region" description="Low complexity" evidence="1">
    <location>
        <begin position="67"/>
        <end position="81"/>
    </location>
</feature>
<dbReference type="Pfam" id="PF11241">
    <property type="entry name" value="DUF3043"/>
    <property type="match status" value="1"/>
</dbReference>
<reference evidence="4" key="1">
    <citation type="submission" date="2009-07" db="EMBL/GenBank/DDBJ databases">
        <title>Complete genome sequence of Rothia mucilaginosa DJ.</title>
        <authorList>
            <person name="Yamane K."/>
            <person name="Nambu T."/>
            <person name="Mashimo C."/>
            <person name="Sugimori C."/>
            <person name="Yamanaka T."/>
            <person name="Leung K."/>
            <person name="Fukushima H."/>
        </authorList>
    </citation>
    <scope>NUCLEOTIDE SEQUENCE [LARGE SCALE GENOMIC DNA]</scope>
    <source>
        <strain evidence="4">DY-18</strain>
    </source>
</reference>
<evidence type="ECO:0000256" key="1">
    <source>
        <dbReference type="SAM" id="MobiDB-lite"/>
    </source>
</evidence>
<dbReference type="InterPro" id="IPR021403">
    <property type="entry name" value="DUF3043"/>
</dbReference>
<keyword evidence="2" id="KW-0812">Transmembrane</keyword>
<feature type="transmembrane region" description="Helical" evidence="2">
    <location>
        <begin position="195"/>
        <end position="218"/>
    </location>
</feature>
<protein>
    <recommendedName>
        <fullName evidence="5">DUF3043 domain-containing protein</fullName>
    </recommendedName>
</protein>
<dbReference type="AlphaFoldDB" id="D2NTB2"/>
<gene>
    <name evidence="3" type="ordered locus">RMDY18_10560</name>
</gene>
<dbReference type="Proteomes" id="UP000001883">
    <property type="component" value="Chromosome"/>
</dbReference>
<accession>D2NTB2</accession>
<reference evidence="3 4" key="3">
    <citation type="journal article" date="2010" name="Sequencing">
        <title>Complete Genome Sequence of Rothia mucilaginosa DY-18: A Clinical Isolate with Dense Meshwork-Like Structures from a Persistent Apical Periodontitis Lesion.</title>
        <authorList>
            <person name="Yamane K."/>
            <person name="Nambu T."/>
            <person name="Yamanaka T."/>
            <person name="Mashimo C."/>
            <person name="Sugimori C."/>
            <person name="Leung K.-P."/>
            <person name="Fukushima H."/>
        </authorList>
    </citation>
    <scope>NUCLEOTIDE SEQUENCE [LARGE SCALE GENOMIC DNA]</scope>
    <source>
        <strain evidence="3 4">DY-18</strain>
    </source>
</reference>
<proteinExistence type="predicted"/>
<dbReference type="eggNOG" id="ENOG5031D67">
    <property type="taxonomic scope" value="Bacteria"/>
</dbReference>
<dbReference type="STRING" id="680646.RMDY18_10560"/>
<evidence type="ECO:0000313" key="4">
    <source>
        <dbReference type="Proteomes" id="UP000001883"/>
    </source>
</evidence>
<dbReference type="HOGENOM" id="CLU_091328_1_0_11"/>
<evidence type="ECO:0008006" key="5">
    <source>
        <dbReference type="Google" id="ProtNLM"/>
    </source>
</evidence>
<sequence>MVTASRRALWWVNSVVMFLPYPHLTRCRRVVGVVSVAGVGLWGRVWCVPFGYDGRVFGRKKEKAEAEAVQPQVVEEPQAPVNPKFTPKKGRPTPSRKEQQAARRQPLVVNDRKEAKAREREAMAKARERQNDALMGGDQRYLPAVDRGSQRRYIRDYIDARRNLGDFMLAVLLVLLIGGWIAQGVAGTSTAAAPIYYGSVYAMYALMILWVVDYFILWRSLKKKLIAKFGEVQRGSGMYAFNRMMMIRRMRRPVPMVKYGEYPR</sequence>
<dbReference type="EMBL" id="AP011540">
    <property type="protein sequence ID" value="BAI64888.1"/>
    <property type="molecule type" value="Genomic_DNA"/>
</dbReference>
<evidence type="ECO:0000313" key="3">
    <source>
        <dbReference type="EMBL" id="BAI64888.1"/>
    </source>
</evidence>
<keyword evidence="4" id="KW-1185">Reference proteome</keyword>
<organism evidence="3 4">
    <name type="scientific">Rothia mucilaginosa (strain DY-18)</name>
    <name type="common">Stomatococcus mucilaginosus</name>
    <dbReference type="NCBI Taxonomy" id="680646"/>
    <lineage>
        <taxon>Bacteria</taxon>
        <taxon>Bacillati</taxon>
        <taxon>Actinomycetota</taxon>
        <taxon>Actinomycetes</taxon>
        <taxon>Micrococcales</taxon>
        <taxon>Micrococcaceae</taxon>
        <taxon>Rothia</taxon>
    </lineage>
</organism>
<name>D2NTB2_ROTMD</name>
<dbReference type="KEGG" id="rmu:RMDY18_10560"/>
<feature type="transmembrane region" description="Helical" evidence="2">
    <location>
        <begin position="164"/>
        <end position="183"/>
    </location>
</feature>
<reference evidence="3 4" key="2">
    <citation type="journal article" date="2010" name="J Osaka Dent Univ">
        <title>Isolation and identification of Rothia mucilaginosa from persistent apical periodontitis lesions.</title>
        <authorList>
            <person name="Yamane K."/>
            <person name="Yoshida M."/>
            <person name="Fujihira T."/>
            <person name="Baba T."/>
            <person name="Tsuji N."/>
            <person name="Hayashi H."/>
            <person name="Sugimori C."/>
            <person name="Yamanaka T."/>
            <person name="Mashimo C."/>
            <person name="Nambu T."/>
            <person name="Kawai H."/>
            <person name="Fukushima H."/>
        </authorList>
    </citation>
    <scope>NUCLEOTIDE SEQUENCE [LARGE SCALE GENOMIC DNA]</scope>
    <source>
        <strain evidence="3 4">DY-18</strain>
    </source>
</reference>
<keyword evidence="2" id="KW-0472">Membrane</keyword>
<evidence type="ECO:0000256" key="2">
    <source>
        <dbReference type="SAM" id="Phobius"/>
    </source>
</evidence>
<feature type="region of interest" description="Disordered" evidence="1">
    <location>
        <begin position="67"/>
        <end position="108"/>
    </location>
</feature>
<keyword evidence="2" id="KW-1133">Transmembrane helix</keyword>